<dbReference type="SUPFAM" id="SSF51905">
    <property type="entry name" value="FAD/NAD(P)-binding domain"/>
    <property type="match status" value="2"/>
</dbReference>
<protein>
    <recommendedName>
        <fullName evidence="9">Pyridine nucleotide-disulfide oxidoreductase</fullName>
    </recommendedName>
</protein>
<feature type="domain" description="FAD/NAD(P)-binding" evidence="5">
    <location>
        <begin position="6"/>
        <end position="305"/>
    </location>
</feature>
<evidence type="ECO:0000259" key="5">
    <source>
        <dbReference type="Pfam" id="PF07992"/>
    </source>
</evidence>
<dbReference type="GO" id="GO:0016651">
    <property type="term" value="F:oxidoreductase activity, acting on NAD(P)H"/>
    <property type="evidence" value="ECO:0007669"/>
    <property type="project" value="TreeGrafter"/>
</dbReference>
<feature type="domain" description="Reductase C-terminal" evidence="6">
    <location>
        <begin position="325"/>
        <end position="408"/>
    </location>
</feature>
<gene>
    <name evidence="7" type="ORF">BST14_22540</name>
</gene>
<dbReference type="InterPro" id="IPR023753">
    <property type="entry name" value="FAD/NAD-binding_dom"/>
</dbReference>
<comment type="cofactor">
    <cofactor evidence="1">
        <name>FAD</name>
        <dbReference type="ChEBI" id="CHEBI:57692"/>
    </cofactor>
</comment>
<keyword evidence="2" id="KW-0285">Flavoprotein</keyword>
<dbReference type="InterPro" id="IPR036188">
    <property type="entry name" value="FAD/NAD-bd_sf"/>
</dbReference>
<dbReference type="InterPro" id="IPR028202">
    <property type="entry name" value="Reductase_C"/>
</dbReference>
<evidence type="ECO:0000313" key="8">
    <source>
        <dbReference type="Proteomes" id="UP000192707"/>
    </source>
</evidence>
<dbReference type="GO" id="GO:0005737">
    <property type="term" value="C:cytoplasm"/>
    <property type="evidence" value="ECO:0007669"/>
    <property type="project" value="TreeGrafter"/>
</dbReference>
<dbReference type="Pfam" id="PF14759">
    <property type="entry name" value="Reductase_C"/>
    <property type="match status" value="1"/>
</dbReference>
<evidence type="ECO:0000256" key="4">
    <source>
        <dbReference type="ARBA" id="ARBA00023002"/>
    </source>
</evidence>
<dbReference type="Proteomes" id="UP000192707">
    <property type="component" value="Unassembled WGS sequence"/>
</dbReference>
<organism evidence="7 8">
    <name type="scientific">Mycobacterium arosiense ATCC BAA-1401 = DSM 45069</name>
    <dbReference type="NCBI Taxonomy" id="1265311"/>
    <lineage>
        <taxon>Bacteria</taxon>
        <taxon>Bacillati</taxon>
        <taxon>Actinomycetota</taxon>
        <taxon>Actinomycetes</taxon>
        <taxon>Mycobacteriales</taxon>
        <taxon>Mycobacteriaceae</taxon>
        <taxon>Mycobacterium</taxon>
        <taxon>Mycobacterium avium complex (MAC)</taxon>
    </lineage>
</organism>
<dbReference type="RefSeq" id="WP_083066559.1">
    <property type="nucleotide sequence ID" value="NZ_MVHG01000081.1"/>
</dbReference>
<dbReference type="InterPro" id="IPR050446">
    <property type="entry name" value="FAD-oxidoreductase/Apoptosis"/>
</dbReference>
<name>A0A1W9Z8D5_MYCAI</name>
<dbReference type="OrthoDB" id="4213189at2"/>
<evidence type="ECO:0000256" key="2">
    <source>
        <dbReference type="ARBA" id="ARBA00022630"/>
    </source>
</evidence>
<dbReference type="InterPro" id="IPR016156">
    <property type="entry name" value="FAD/NAD-linked_Rdtase_dimer_sf"/>
</dbReference>
<reference evidence="7 8" key="1">
    <citation type="submission" date="2016-12" db="EMBL/GenBank/DDBJ databases">
        <title>The new phylogeny of genus Mycobacterium.</title>
        <authorList>
            <person name="Tortoli E."/>
            <person name="Trovato A."/>
            <person name="Cirillo D.M."/>
        </authorList>
    </citation>
    <scope>NUCLEOTIDE SEQUENCE [LARGE SCALE GENOMIC DNA]</scope>
    <source>
        <strain evidence="7 8">DSM 45069</strain>
    </source>
</reference>
<evidence type="ECO:0000313" key="7">
    <source>
        <dbReference type="EMBL" id="ORA09163.1"/>
    </source>
</evidence>
<keyword evidence="8" id="KW-1185">Reference proteome</keyword>
<evidence type="ECO:0000259" key="6">
    <source>
        <dbReference type="Pfam" id="PF14759"/>
    </source>
</evidence>
<keyword evidence="3" id="KW-0274">FAD</keyword>
<sequence length="426" mass="45076">MVDGAIVIVGAGHGGVQLACSLREAGHAGTIHLIDNEGTMPYQRPPLSKSFLTGQISADELSLRGNTYYQDNQIELHCGDACTRVDRIARTATLASGIALRYDHLVMATGARPRLLSGGLGADFCNVLALRTLGDAVTIRTMLSSGCRDVVVVGGGFIGLELAAVAASSGHQVTVVEALDRPMSRAVSPELSTYTAAVHRQSGTNFIFGSSVVGLHGSSGNVRSVELDTGEHLDADLVVVGIGVVPNVELAYDAGLDVDNGIVVNSQLLSSDSRISALGDCAAYPCAYATGHVRLESIQNAVCQAQFIARRLTGRVVDAYDDVPWFWTEQYNLKIQIAGLYGANETRIVLGDQSAGAFSILHFDDDLLTCVESVNRTSDHMAARRLLSGDPRPRPTEAGQPGFDLKSFARSAASVRRPQPRGDPGC</sequence>
<keyword evidence="4" id="KW-0560">Oxidoreductase</keyword>
<dbReference type="EMBL" id="MVHG01000081">
    <property type="protein sequence ID" value="ORA09163.1"/>
    <property type="molecule type" value="Genomic_DNA"/>
</dbReference>
<dbReference type="Gene3D" id="3.50.50.60">
    <property type="entry name" value="FAD/NAD(P)-binding domain"/>
    <property type="match status" value="2"/>
</dbReference>
<accession>A0A1W9Z8D5</accession>
<proteinExistence type="predicted"/>
<dbReference type="Pfam" id="PF07992">
    <property type="entry name" value="Pyr_redox_2"/>
    <property type="match status" value="1"/>
</dbReference>
<dbReference type="PANTHER" id="PTHR43557">
    <property type="entry name" value="APOPTOSIS-INDUCING FACTOR 1"/>
    <property type="match status" value="1"/>
</dbReference>
<dbReference type="PANTHER" id="PTHR43557:SF2">
    <property type="entry name" value="RIESKE DOMAIN-CONTAINING PROTEIN-RELATED"/>
    <property type="match status" value="1"/>
</dbReference>
<dbReference type="Gene3D" id="3.30.390.30">
    <property type="match status" value="1"/>
</dbReference>
<evidence type="ECO:0000256" key="3">
    <source>
        <dbReference type="ARBA" id="ARBA00022827"/>
    </source>
</evidence>
<evidence type="ECO:0000256" key="1">
    <source>
        <dbReference type="ARBA" id="ARBA00001974"/>
    </source>
</evidence>
<dbReference type="AlphaFoldDB" id="A0A1W9Z8D5"/>
<comment type="caution">
    <text evidence="7">The sequence shown here is derived from an EMBL/GenBank/DDBJ whole genome shotgun (WGS) entry which is preliminary data.</text>
</comment>
<dbReference type="PRINTS" id="PR00411">
    <property type="entry name" value="PNDRDTASEI"/>
</dbReference>
<dbReference type="SUPFAM" id="SSF55424">
    <property type="entry name" value="FAD/NAD-linked reductases, dimerisation (C-terminal) domain"/>
    <property type="match status" value="1"/>
</dbReference>
<dbReference type="PRINTS" id="PR00368">
    <property type="entry name" value="FADPNR"/>
</dbReference>
<evidence type="ECO:0008006" key="9">
    <source>
        <dbReference type="Google" id="ProtNLM"/>
    </source>
</evidence>